<keyword evidence="2" id="KW-1185">Reference proteome</keyword>
<evidence type="ECO:0000313" key="2">
    <source>
        <dbReference type="Proteomes" id="UP000789525"/>
    </source>
</evidence>
<feature type="non-terminal residue" evidence="1">
    <location>
        <position position="1"/>
    </location>
</feature>
<name>A0ACA9PNL0_9GLOM</name>
<organism evidence="1 2">
    <name type="scientific">Acaulospora colombiana</name>
    <dbReference type="NCBI Taxonomy" id="27376"/>
    <lineage>
        <taxon>Eukaryota</taxon>
        <taxon>Fungi</taxon>
        <taxon>Fungi incertae sedis</taxon>
        <taxon>Mucoromycota</taxon>
        <taxon>Glomeromycotina</taxon>
        <taxon>Glomeromycetes</taxon>
        <taxon>Diversisporales</taxon>
        <taxon>Acaulosporaceae</taxon>
        <taxon>Acaulospora</taxon>
    </lineage>
</organism>
<proteinExistence type="predicted"/>
<protein>
    <submittedName>
        <fullName evidence="1">13717_t:CDS:1</fullName>
    </submittedName>
</protein>
<accession>A0ACA9PNL0</accession>
<reference evidence="1" key="1">
    <citation type="submission" date="2021-06" db="EMBL/GenBank/DDBJ databases">
        <authorList>
            <person name="Kallberg Y."/>
            <person name="Tangrot J."/>
            <person name="Rosling A."/>
        </authorList>
    </citation>
    <scope>NUCLEOTIDE SEQUENCE</scope>
    <source>
        <strain evidence="1">CL356</strain>
    </source>
</reference>
<dbReference type="Proteomes" id="UP000789525">
    <property type="component" value="Unassembled WGS sequence"/>
</dbReference>
<sequence>ILTTRIIFVSTNSSSDDRTEFGGLPLQVESSPPDGKNTLLLNSKTEIIQAQLKPLDALLSSNALSPSITIQLSEATDTLLPKTPPQTPRELAHLLNTPNKRPIEKEELWDYTQNNSVICAFALTAKELETKIGIELTKELSSMRDRNPVVWNSALEEYINATLKESGEKFKDAVRNKDYKDIDECFRLYCEKVLTDL</sequence>
<gene>
    <name evidence="1" type="ORF">ACOLOM_LOCUS10761</name>
</gene>
<evidence type="ECO:0000313" key="1">
    <source>
        <dbReference type="EMBL" id="CAG8712883.1"/>
    </source>
</evidence>
<comment type="caution">
    <text evidence="1">The sequence shown here is derived from an EMBL/GenBank/DDBJ whole genome shotgun (WGS) entry which is preliminary data.</text>
</comment>
<dbReference type="EMBL" id="CAJVPT010035921">
    <property type="protein sequence ID" value="CAG8712883.1"/>
    <property type="molecule type" value="Genomic_DNA"/>
</dbReference>